<comment type="function">
    <text evidence="7">Catalyzes the transfer of the diacylglyceryl group from phosphatidylglycerol to the sulfhydryl group of the N-terminal cysteine of a prolipoprotein, the first step in the formation of mature lipoproteins.</text>
</comment>
<feature type="compositionally biased region" description="Low complexity" evidence="8">
    <location>
        <begin position="302"/>
        <end position="316"/>
    </location>
</feature>
<dbReference type="Pfam" id="PF01790">
    <property type="entry name" value="LGT"/>
    <property type="match status" value="1"/>
</dbReference>
<evidence type="ECO:0000256" key="5">
    <source>
        <dbReference type="ARBA" id="ARBA00022989"/>
    </source>
</evidence>
<comment type="catalytic activity">
    <reaction evidence="7">
        <text>L-cysteinyl-[prolipoprotein] + a 1,2-diacyl-sn-glycero-3-phospho-(1'-sn-glycerol) = an S-1,2-diacyl-sn-glyceryl-L-cysteinyl-[prolipoprotein] + sn-glycerol 1-phosphate + H(+)</text>
        <dbReference type="Rhea" id="RHEA:56712"/>
        <dbReference type="Rhea" id="RHEA-COMP:14679"/>
        <dbReference type="Rhea" id="RHEA-COMP:14680"/>
        <dbReference type="ChEBI" id="CHEBI:15378"/>
        <dbReference type="ChEBI" id="CHEBI:29950"/>
        <dbReference type="ChEBI" id="CHEBI:57685"/>
        <dbReference type="ChEBI" id="CHEBI:64716"/>
        <dbReference type="ChEBI" id="CHEBI:140658"/>
        <dbReference type="EC" id="2.5.1.145"/>
    </reaction>
</comment>
<keyword evidence="3 7" id="KW-0808">Transferase</keyword>
<dbReference type="EMBL" id="PEDF01000085">
    <property type="protein sequence ID" value="RFZ40862.1"/>
    <property type="molecule type" value="Genomic_DNA"/>
</dbReference>
<feature type="transmembrane region" description="Helical" evidence="7">
    <location>
        <begin position="24"/>
        <end position="42"/>
    </location>
</feature>
<gene>
    <name evidence="7 9" type="primary">lgt</name>
    <name evidence="9" type="ORF">DAVIS_02827</name>
</gene>
<dbReference type="InterPro" id="IPR001640">
    <property type="entry name" value="Lgt"/>
</dbReference>
<feature type="compositionally biased region" description="Acidic residues" evidence="8">
    <location>
        <begin position="572"/>
        <end position="586"/>
    </location>
</feature>
<reference evidence="9 10" key="1">
    <citation type="journal article" date="2018" name="Sci. Rep.">
        <title>Extensive genomic diversity among Mycobacterium marinum strains revealed by whole genome sequencing.</title>
        <authorList>
            <person name="Das S."/>
            <person name="Pettersson B.M."/>
            <person name="Behra P.R."/>
            <person name="Mallick A."/>
            <person name="Cheramie M."/>
            <person name="Ramesh M."/>
            <person name="Shirreff L."/>
            <person name="DuCote T."/>
            <person name="Dasgupta S."/>
            <person name="Ennis D.G."/>
            <person name="Kirsebom L.A."/>
        </authorList>
    </citation>
    <scope>NUCLEOTIDE SEQUENCE [LARGE SCALE GENOMIC DNA]</scope>
    <source>
        <strain evidence="9 10">Davis1</strain>
    </source>
</reference>
<dbReference type="RefSeq" id="WP_117432377.1">
    <property type="nucleotide sequence ID" value="NZ_BQLC01000107.1"/>
</dbReference>
<evidence type="ECO:0000256" key="2">
    <source>
        <dbReference type="ARBA" id="ARBA00022475"/>
    </source>
</evidence>
<dbReference type="Proteomes" id="UP000257451">
    <property type="component" value="Unassembled WGS sequence"/>
</dbReference>
<dbReference type="PANTHER" id="PTHR30589:SF0">
    <property type="entry name" value="PHOSPHATIDYLGLYCEROL--PROLIPOPROTEIN DIACYLGLYCERYL TRANSFERASE"/>
    <property type="match status" value="1"/>
</dbReference>
<dbReference type="GO" id="GO:0005886">
    <property type="term" value="C:plasma membrane"/>
    <property type="evidence" value="ECO:0007669"/>
    <property type="project" value="UniProtKB-SubCell"/>
</dbReference>
<evidence type="ECO:0000256" key="4">
    <source>
        <dbReference type="ARBA" id="ARBA00022692"/>
    </source>
</evidence>
<feature type="compositionally biased region" description="Low complexity" evidence="8">
    <location>
        <begin position="328"/>
        <end position="342"/>
    </location>
</feature>
<feature type="compositionally biased region" description="Basic residues" evidence="8">
    <location>
        <begin position="732"/>
        <end position="745"/>
    </location>
</feature>
<dbReference type="GO" id="GO:0008961">
    <property type="term" value="F:phosphatidylglycerol-prolipoprotein diacylglyceryl transferase activity"/>
    <property type="evidence" value="ECO:0007669"/>
    <property type="project" value="UniProtKB-UniRule"/>
</dbReference>
<dbReference type="AlphaFoldDB" id="A0A3E2MVH5"/>
<name>A0A3E2MVH5_MYCMR</name>
<comment type="pathway">
    <text evidence="7">Protein modification; lipoprotein biosynthesis (diacylglyceryl transfer).</text>
</comment>
<evidence type="ECO:0000256" key="6">
    <source>
        <dbReference type="ARBA" id="ARBA00023136"/>
    </source>
</evidence>
<keyword evidence="4 7" id="KW-0812">Transmembrane</keyword>
<accession>A0A3E2MVH5</accession>
<feature type="compositionally biased region" description="Acidic residues" evidence="8">
    <location>
        <begin position="351"/>
        <end position="383"/>
    </location>
</feature>
<keyword evidence="2 7" id="KW-1003">Cell membrane</keyword>
<feature type="region of interest" description="Disordered" evidence="8">
    <location>
        <begin position="466"/>
        <end position="745"/>
    </location>
</feature>
<sequence length="745" mass="77461">MTATVLAYFPSPPRGVWHLGPLPIRAYAFFIIIGIVMGLMIGDRRFAARGGERGVIYDIALWMVPFGLIGGRLYHLSTDWQTYFGEGGAGLGAALRIWDGGLGIWGAVTLGTVGAWIGCRRRGIPLPAFLDAVAPGVVMGQAIGRLGNYFNQELYGRETTVPWGLEIFYRRDPSGFVDVHSLDGVSTGQVAVVVQPTFLYELIWNLLVFAALIYLDRRFTIGHGRLFASYVALYCVGRFCVELLRDDTATHIAGIRINSFTSTFVFIGAVVYIILAPKGREDPASVRGTTAAADEVPEPEPAGEVATADSTAAALAGDREGDEPTGLAETAEAAEVAEPETVGSAVAGDESTADTEASDAVEGEVGEAAEAEAPEAEVPEVGEVEAAEEVAEAVDGEVEAAEAGEVEVAEAVEGEVEAAEAGEVEVAEAVEGEVEAAEVGEVEVAEAVEGEVEAAAEAEVPELGEVEAAEEADEAGEGEVEAVEEAAEVEEAEVGEGEVEAVEEAAEAEAPEVGEVEVAEAIEGGVDEAAEAEEAEAGEDEPKEAAEVAEAEGSEAEDKTAQAIDGGQTGVDDADEADAEPDDDSTAAEPEVVVEQADIEEIEPQEPEAEAVAAAEATDADERDGEPAEPASDDLDAVAAEDADADATATEAEESSDESPEPAADSEEPEADESAPEDSAEDTSSGESDTQSELEQSQTIEQGSDQTSAGDGEGPPPSAAVDGDTGPTRQGWRGRLRNRMRRSGR</sequence>
<feature type="region of interest" description="Disordered" evidence="8">
    <location>
        <begin position="281"/>
        <end position="383"/>
    </location>
</feature>
<evidence type="ECO:0000313" key="9">
    <source>
        <dbReference type="EMBL" id="RFZ40862.1"/>
    </source>
</evidence>
<evidence type="ECO:0000256" key="1">
    <source>
        <dbReference type="ARBA" id="ARBA00007150"/>
    </source>
</evidence>
<dbReference type="NCBIfam" id="TIGR00544">
    <property type="entry name" value="lgt"/>
    <property type="match status" value="1"/>
</dbReference>
<keyword evidence="9" id="KW-0449">Lipoprotein</keyword>
<feature type="compositionally biased region" description="Polar residues" evidence="8">
    <location>
        <begin position="686"/>
        <end position="709"/>
    </location>
</feature>
<dbReference type="UniPathway" id="UPA00664"/>
<keyword evidence="9" id="KW-0328">Glycosyltransferase</keyword>
<dbReference type="PANTHER" id="PTHR30589">
    <property type="entry name" value="PROLIPOPROTEIN DIACYLGLYCERYL TRANSFERASE"/>
    <property type="match status" value="1"/>
</dbReference>
<dbReference type="GO" id="GO:0042158">
    <property type="term" value="P:lipoprotein biosynthetic process"/>
    <property type="evidence" value="ECO:0007669"/>
    <property type="project" value="UniProtKB-UniRule"/>
</dbReference>
<dbReference type="EC" id="2.5.1.145" evidence="7"/>
<dbReference type="NCBIfam" id="NF009611">
    <property type="entry name" value="PRK13108.1"/>
    <property type="match status" value="1"/>
</dbReference>
<evidence type="ECO:0000256" key="7">
    <source>
        <dbReference type="HAMAP-Rule" id="MF_01147"/>
    </source>
</evidence>
<feature type="transmembrane region" description="Helical" evidence="7">
    <location>
        <begin position="95"/>
        <end position="117"/>
    </location>
</feature>
<comment type="caution">
    <text evidence="9">The sequence shown here is derived from an EMBL/GenBank/DDBJ whole genome shotgun (WGS) entry which is preliminary data.</text>
</comment>
<feature type="transmembrane region" description="Helical" evidence="7">
    <location>
        <begin position="198"/>
        <end position="215"/>
    </location>
</feature>
<protein>
    <recommendedName>
        <fullName evidence="7">Phosphatidylglycerol--prolipoprotein diacylglyceryl transferase</fullName>
        <ecNumber evidence="7">2.5.1.145</ecNumber>
    </recommendedName>
</protein>
<keyword evidence="5 7" id="KW-1133">Transmembrane helix</keyword>
<feature type="transmembrane region" description="Helical" evidence="7">
    <location>
        <begin position="257"/>
        <end position="275"/>
    </location>
</feature>
<feature type="binding site" evidence="7">
    <location>
        <position position="145"/>
    </location>
    <ligand>
        <name>a 1,2-diacyl-sn-glycero-3-phospho-(1'-sn-glycerol)</name>
        <dbReference type="ChEBI" id="CHEBI:64716"/>
    </ligand>
</feature>
<feature type="compositionally biased region" description="Acidic residues" evidence="8">
    <location>
        <begin position="466"/>
        <end position="555"/>
    </location>
</feature>
<evidence type="ECO:0000256" key="8">
    <source>
        <dbReference type="SAM" id="MobiDB-lite"/>
    </source>
</evidence>
<dbReference type="HAMAP" id="MF_01147">
    <property type="entry name" value="Lgt"/>
    <property type="match status" value="1"/>
</dbReference>
<evidence type="ECO:0000256" key="3">
    <source>
        <dbReference type="ARBA" id="ARBA00022679"/>
    </source>
</evidence>
<organism evidence="9 10">
    <name type="scientific">Mycobacterium marinum</name>
    <dbReference type="NCBI Taxonomy" id="1781"/>
    <lineage>
        <taxon>Bacteria</taxon>
        <taxon>Bacillati</taxon>
        <taxon>Actinomycetota</taxon>
        <taxon>Actinomycetes</taxon>
        <taxon>Mycobacteriales</taxon>
        <taxon>Mycobacteriaceae</taxon>
        <taxon>Mycobacterium</taxon>
        <taxon>Mycobacterium ulcerans group</taxon>
    </lineage>
</organism>
<evidence type="ECO:0000313" key="10">
    <source>
        <dbReference type="Proteomes" id="UP000257451"/>
    </source>
</evidence>
<keyword evidence="6 7" id="KW-0472">Membrane</keyword>
<comment type="similarity">
    <text evidence="1 7">Belongs to the Lgt family.</text>
</comment>
<feature type="transmembrane region" description="Helical" evidence="7">
    <location>
        <begin position="54"/>
        <end position="75"/>
    </location>
</feature>
<feature type="compositionally biased region" description="Acidic residues" evidence="8">
    <location>
        <begin position="631"/>
        <end position="681"/>
    </location>
</feature>
<dbReference type="PROSITE" id="PS01311">
    <property type="entry name" value="LGT"/>
    <property type="match status" value="1"/>
</dbReference>
<proteinExistence type="inferred from homology"/>
<feature type="compositionally biased region" description="Acidic residues" evidence="8">
    <location>
        <begin position="597"/>
        <end position="609"/>
    </location>
</feature>
<comment type="subcellular location">
    <subcellularLocation>
        <location evidence="7">Cell membrane</location>
        <topology evidence="7">Multi-pass membrane protein</topology>
    </subcellularLocation>
</comment>